<feature type="transmembrane region" description="Helical" evidence="1">
    <location>
        <begin position="92"/>
        <end position="108"/>
    </location>
</feature>
<reference evidence="2 3" key="1">
    <citation type="submission" date="2020-01" db="EMBL/GenBank/DDBJ databases">
        <title>Investigation of new actinobacteria for the biodesulphurisation of diesel fuel.</title>
        <authorList>
            <person name="Athi Narayanan S.M."/>
        </authorList>
    </citation>
    <scope>NUCLEOTIDE SEQUENCE [LARGE SCALE GENOMIC DNA]</scope>
    <source>
        <strain evidence="2 3">213E</strain>
    </source>
</reference>
<organism evidence="2 3">
    <name type="scientific">Gordonia desulfuricans</name>
    <dbReference type="NCBI Taxonomy" id="89051"/>
    <lineage>
        <taxon>Bacteria</taxon>
        <taxon>Bacillati</taxon>
        <taxon>Actinomycetota</taxon>
        <taxon>Actinomycetes</taxon>
        <taxon>Mycobacteriales</taxon>
        <taxon>Gordoniaceae</taxon>
        <taxon>Gordonia</taxon>
    </lineage>
</organism>
<name>A0A7K3LVD8_9ACTN</name>
<keyword evidence="1" id="KW-0812">Transmembrane</keyword>
<dbReference type="RefSeq" id="WP_157079561.1">
    <property type="nucleotide sequence ID" value="NZ_JAADZU010000103.1"/>
</dbReference>
<sequence>MPNDKSWPCDPESVWAAAAPAAAPGRPTPPDIGDLDDFRRLAAPGDGAVGGAVVYAIAGAFFLAVGIVALFFRPDPADADGFLGVLQWLIRWYPIAPLAVGAAFLIAAPRSYRRDRADHPHEVRDLYEAATDRGILVEKAGASFRILDRSDGWVDAAVGVDVRLDAVRAAHIREAFRTWFALLGADAQAARHARNLNGRTEVRRAEEIFGPEATGGYLMRATYPNSAFALLIPDPPHTSNSWEELPIADNA</sequence>
<dbReference type="EMBL" id="JAADZU010000103">
    <property type="protein sequence ID" value="NDK92179.1"/>
    <property type="molecule type" value="Genomic_DNA"/>
</dbReference>
<feature type="transmembrane region" description="Helical" evidence="1">
    <location>
        <begin position="48"/>
        <end position="72"/>
    </location>
</feature>
<accession>A0A7K3LVD8</accession>
<keyword evidence="3" id="KW-1185">Reference proteome</keyword>
<evidence type="ECO:0000256" key="1">
    <source>
        <dbReference type="SAM" id="Phobius"/>
    </source>
</evidence>
<evidence type="ECO:0000313" key="3">
    <source>
        <dbReference type="Proteomes" id="UP000466307"/>
    </source>
</evidence>
<dbReference type="AlphaFoldDB" id="A0A7K3LVD8"/>
<gene>
    <name evidence="2" type="ORF">GYA93_21815</name>
</gene>
<comment type="caution">
    <text evidence="2">The sequence shown here is derived from an EMBL/GenBank/DDBJ whole genome shotgun (WGS) entry which is preliminary data.</text>
</comment>
<dbReference type="Proteomes" id="UP000466307">
    <property type="component" value="Unassembled WGS sequence"/>
</dbReference>
<keyword evidence="1" id="KW-0472">Membrane</keyword>
<protein>
    <submittedName>
        <fullName evidence="2">Uncharacterized protein</fullName>
    </submittedName>
</protein>
<proteinExistence type="predicted"/>
<keyword evidence="1" id="KW-1133">Transmembrane helix</keyword>
<evidence type="ECO:0000313" key="2">
    <source>
        <dbReference type="EMBL" id="NDK92179.1"/>
    </source>
</evidence>